<sequence length="286" mass="31478">MKNNKIREKIDRELRGITLSDEMKEKIRSAAGGEKKQTRKMMQTAAAVAAVMIFGGTCVYAGYSLLGITHVNDTELPALDPMKKVSAGKLQGSCDESGQIFQDYSSYDEVNELLGGILLDSPLAEENPYMQVSVQTDNRDYGIVTVENYILGDTHDYQLVADIGRYNCEPGEEYGSSISLETAYMLSSEQEAAGWNTDYLGYYEYADSYVSEEGYKVNLIRSTTDTADPRAEMCAVFVADGIQYTLKGRVAEDTMKEIVDSMTSADRAEDQTTGGGENEITDSAEN</sequence>
<evidence type="ECO:0000256" key="2">
    <source>
        <dbReference type="SAM" id="Phobius"/>
    </source>
</evidence>
<reference evidence="3" key="2">
    <citation type="submission" date="2021-04" db="EMBL/GenBank/DDBJ databases">
        <authorList>
            <person name="Gilroy R."/>
        </authorList>
    </citation>
    <scope>NUCLEOTIDE SEQUENCE</scope>
    <source>
        <strain evidence="3">ChiGjej1B1-1692</strain>
    </source>
</reference>
<evidence type="ECO:0000313" key="3">
    <source>
        <dbReference type="EMBL" id="HJC37737.1"/>
    </source>
</evidence>
<reference evidence="3" key="1">
    <citation type="journal article" date="2021" name="PeerJ">
        <title>Extensive microbial diversity within the chicken gut microbiome revealed by metagenomics and culture.</title>
        <authorList>
            <person name="Gilroy R."/>
            <person name="Ravi A."/>
            <person name="Getino M."/>
            <person name="Pursley I."/>
            <person name="Horton D.L."/>
            <person name="Alikhan N.F."/>
            <person name="Baker D."/>
            <person name="Gharbi K."/>
            <person name="Hall N."/>
            <person name="Watson M."/>
            <person name="Adriaenssens E.M."/>
            <person name="Foster-Nyarko E."/>
            <person name="Jarju S."/>
            <person name="Secka A."/>
            <person name="Antonio M."/>
            <person name="Oren A."/>
            <person name="Chaudhuri R.R."/>
            <person name="La Ragione R."/>
            <person name="Hildebrand F."/>
            <person name="Pallen M.J."/>
        </authorList>
    </citation>
    <scope>NUCLEOTIDE SEQUENCE</scope>
    <source>
        <strain evidence="3">ChiGjej1B1-1692</strain>
    </source>
</reference>
<keyword evidence="2" id="KW-1133">Transmembrane helix</keyword>
<keyword evidence="2" id="KW-0812">Transmembrane</keyword>
<dbReference type="EMBL" id="DWWK01000017">
    <property type="protein sequence ID" value="HJC37737.1"/>
    <property type="molecule type" value="Genomic_DNA"/>
</dbReference>
<gene>
    <name evidence="3" type="ORF">H9757_01525</name>
</gene>
<dbReference type="Proteomes" id="UP000823894">
    <property type="component" value="Unassembled WGS sequence"/>
</dbReference>
<evidence type="ECO:0008006" key="5">
    <source>
        <dbReference type="Google" id="ProtNLM"/>
    </source>
</evidence>
<organism evidence="3 4">
    <name type="scientific">Candidatus Mediterraneibacter faecigallinarum</name>
    <dbReference type="NCBI Taxonomy" id="2838669"/>
    <lineage>
        <taxon>Bacteria</taxon>
        <taxon>Bacillati</taxon>
        <taxon>Bacillota</taxon>
        <taxon>Clostridia</taxon>
        <taxon>Lachnospirales</taxon>
        <taxon>Lachnospiraceae</taxon>
        <taxon>Mediterraneibacter</taxon>
    </lineage>
</organism>
<dbReference type="AlphaFoldDB" id="A0A9D2SWJ2"/>
<accession>A0A9D2SWJ2</accession>
<comment type="caution">
    <text evidence="3">The sequence shown here is derived from an EMBL/GenBank/DDBJ whole genome shotgun (WGS) entry which is preliminary data.</text>
</comment>
<proteinExistence type="predicted"/>
<evidence type="ECO:0000313" key="4">
    <source>
        <dbReference type="Proteomes" id="UP000823894"/>
    </source>
</evidence>
<protein>
    <recommendedName>
        <fullName evidence="5">DUF4367 domain-containing protein</fullName>
    </recommendedName>
</protein>
<evidence type="ECO:0000256" key="1">
    <source>
        <dbReference type="SAM" id="MobiDB-lite"/>
    </source>
</evidence>
<keyword evidence="2" id="KW-0472">Membrane</keyword>
<name>A0A9D2SWJ2_9FIRM</name>
<feature type="transmembrane region" description="Helical" evidence="2">
    <location>
        <begin position="45"/>
        <end position="66"/>
    </location>
</feature>
<feature type="region of interest" description="Disordered" evidence="1">
    <location>
        <begin position="262"/>
        <end position="286"/>
    </location>
</feature>